<reference evidence="3 4" key="1">
    <citation type="submission" date="2017-06" db="EMBL/GenBank/DDBJ databases">
        <authorList>
            <consortium name="Pathogen Informatics"/>
        </authorList>
    </citation>
    <scope>NUCLEOTIDE SEQUENCE [LARGE SCALE GENOMIC DNA]</scope>
    <source>
        <strain evidence="3 4">NCTC13839</strain>
    </source>
</reference>
<dbReference type="SUPFAM" id="SSF56349">
    <property type="entry name" value="DNA breaking-rejoining enzymes"/>
    <property type="match status" value="1"/>
</dbReference>
<dbReference type="KEGG" id="sste:SAMEA4384403_0309"/>
<dbReference type="InterPro" id="IPR011010">
    <property type="entry name" value="DNA_brk_join_enz"/>
</dbReference>
<sequence>MQQVSPIKNKDDIRAMYEVLKSHSERDYLLFSLAIHTGLKVNQILNLTVQELLDEDNDIKYNWSNEDKDFIKVVIPLHLRSSLLSYIKYEMLQRDDFVFRSIKTKKQLSRQQAYRIIHVAAEEVGLHNIGLYSLRKTFAYHAFKSGISVSIIQKYLGHQSLLETLKFIDVTTIKKETTIELNI</sequence>
<dbReference type="InterPro" id="IPR002104">
    <property type="entry name" value="Integrase_catalytic"/>
</dbReference>
<keyword evidence="1" id="KW-0233">DNA recombination</keyword>
<dbReference type="OrthoDB" id="9788852at2"/>
<dbReference type="Proteomes" id="UP000242084">
    <property type="component" value="Chromosome 1"/>
</dbReference>
<evidence type="ECO:0000259" key="2">
    <source>
        <dbReference type="PROSITE" id="PS51898"/>
    </source>
</evidence>
<dbReference type="Pfam" id="PF00589">
    <property type="entry name" value="Phage_integrase"/>
    <property type="match status" value="1"/>
</dbReference>
<dbReference type="InterPro" id="IPR050090">
    <property type="entry name" value="Tyrosine_recombinase_XerCD"/>
</dbReference>
<proteinExistence type="predicted"/>
<dbReference type="RefSeq" id="WP_095085784.1">
    <property type="nucleotide sequence ID" value="NZ_BMDM01000007.1"/>
</dbReference>
<dbReference type="EMBL" id="LT906462">
    <property type="protein sequence ID" value="SNV57096.1"/>
    <property type="molecule type" value="Genomic_DNA"/>
</dbReference>
<name>A0A239YFA5_9STAP</name>
<dbReference type="GO" id="GO:0006310">
    <property type="term" value="P:DNA recombination"/>
    <property type="evidence" value="ECO:0007669"/>
    <property type="project" value="UniProtKB-KW"/>
</dbReference>
<organism evidence="3 4">
    <name type="scientific">Mammaliicoccus stepanovicii</name>
    <dbReference type="NCBI Taxonomy" id="643214"/>
    <lineage>
        <taxon>Bacteria</taxon>
        <taxon>Bacillati</taxon>
        <taxon>Bacillota</taxon>
        <taxon>Bacilli</taxon>
        <taxon>Bacillales</taxon>
        <taxon>Staphylococcaceae</taxon>
        <taxon>Mammaliicoccus</taxon>
    </lineage>
</organism>
<dbReference type="PROSITE" id="PS51898">
    <property type="entry name" value="TYR_RECOMBINASE"/>
    <property type="match status" value="1"/>
</dbReference>
<dbReference type="PANTHER" id="PTHR30349">
    <property type="entry name" value="PHAGE INTEGRASE-RELATED"/>
    <property type="match status" value="1"/>
</dbReference>
<dbReference type="PANTHER" id="PTHR30349:SF82">
    <property type="entry name" value="INTEGRASE_RECOMBINASE YOEC-RELATED"/>
    <property type="match status" value="1"/>
</dbReference>
<evidence type="ECO:0000313" key="4">
    <source>
        <dbReference type="Proteomes" id="UP000242084"/>
    </source>
</evidence>
<evidence type="ECO:0000256" key="1">
    <source>
        <dbReference type="ARBA" id="ARBA00023172"/>
    </source>
</evidence>
<keyword evidence="4" id="KW-1185">Reference proteome</keyword>
<evidence type="ECO:0000313" key="3">
    <source>
        <dbReference type="EMBL" id="SNV57096.1"/>
    </source>
</evidence>
<protein>
    <submittedName>
        <fullName evidence="3">Recombinase</fullName>
    </submittedName>
</protein>
<feature type="domain" description="Tyr recombinase" evidence="2">
    <location>
        <begin position="3"/>
        <end position="180"/>
    </location>
</feature>
<gene>
    <name evidence="3" type="ORF">SAMEA4384403_00309</name>
</gene>
<dbReference type="Gene3D" id="1.10.443.10">
    <property type="entry name" value="Intergrase catalytic core"/>
    <property type="match status" value="1"/>
</dbReference>
<dbReference type="GO" id="GO:0003677">
    <property type="term" value="F:DNA binding"/>
    <property type="evidence" value="ECO:0007669"/>
    <property type="project" value="InterPro"/>
</dbReference>
<dbReference type="GO" id="GO:0015074">
    <property type="term" value="P:DNA integration"/>
    <property type="evidence" value="ECO:0007669"/>
    <property type="project" value="InterPro"/>
</dbReference>
<dbReference type="AlphaFoldDB" id="A0A239YFA5"/>
<dbReference type="InterPro" id="IPR013762">
    <property type="entry name" value="Integrase-like_cat_sf"/>
</dbReference>
<accession>A0A239YFA5</accession>